<sequence length="318" mass="34838">MSSLPFNILIFGGTGAIGKHITNAIVAAKASPGHDISIFTSEATASNPEKAALLSSWESQGLRVVTGDVNNAQDVSRAYEGVDVVVSCLGRNALMTQIDLIRLAEESTSVKWFFPSEYGTDIEYDASSKDEKPHQNKLKVREFIRNNIKRVQCTYLVTGPYIDMYFNLAPAAKAAGGYDAGSKRAVVIGSGNDAVGFTSMPDVGKLLVAALRHPKEAKGKALKVQSFVTTPNEILREFEKQTGGEWETDHTPNEVLRELETQLWNENHPLGTHATLRRIWAEGGTLYEKTDNEELGLAPQDMETLGEVVRRAVSETRK</sequence>
<accession>A0ACC1MTM2</accession>
<proteinExistence type="predicted"/>
<reference evidence="1" key="1">
    <citation type="submission" date="2022-10" db="EMBL/GenBank/DDBJ databases">
        <title>Genome Sequence of Xylaria curta.</title>
        <authorList>
            <person name="Buettner E."/>
        </authorList>
    </citation>
    <scope>NUCLEOTIDE SEQUENCE</scope>
    <source>
        <strain evidence="1">Babe10</strain>
    </source>
</reference>
<evidence type="ECO:0000313" key="1">
    <source>
        <dbReference type="EMBL" id="KAJ2970007.1"/>
    </source>
</evidence>
<dbReference type="EMBL" id="JAPDGR010003821">
    <property type="protein sequence ID" value="KAJ2970007.1"/>
    <property type="molecule type" value="Genomic_DNA"/>
</dbReference>
<keyword evidence="2" id="KW-1185">Reference proteome</keyword>
<protein>
    <submittedName>
        <fullName evidence="1">Uncharacterized protein</fullName>
    </submittedName>
</protein>
<comment type="caution">
    <text evidence="1">The sequence shown here is derived from an EMBL/GenBank/DDBJ whole genome shotgun (WGS) entry which is preliminary data.</text>
</comment>
<organism evidence="1 2">
    <name type="scientific">Xylaria curta</name>
    <dbReference type="NCBI Taxonomy" id="42375"/>
    <lineage>
        <taxon>Eukaryota</taxon>
        <taxon>Fungi</taxon>
        <taxon>Dikarya</taxon>
        <taxon>Ascomycota</taxon>
        <taxon>Pezizomycotina</taxon>
        <taxon>Sordariomycetes</taxon>
        <taxon>Xylariomycetidae</taxon>
        <taxon>Xylariales</taxon>
        <taxon>Xylariaceae</taxon>
        <taxon>Xylaria</taxon>
    </lineage>
</organism>
<name>A0ACC1MTM2_9PEZI</name>
<dbReference type="Proteomes" id="UP001143856">
    <property type="component" value="Unassembled WGS sequence"/>
</dbReference>
<evidence type="ECO:0000313" key="2">
    <source>
        <dbReference type="Proteomes" id="UP001143856"/>
    </source>
</evidence>
<gene>
    <name evidence="1" type="ORF">NUW58_g9828</name>
</gene>